<keyword evidence="3" id="KW-0808">Transferase</keyword>
<dbReference type="Gene3D" id="3.90.550.10">
    <property type="entry name" value="Spore Coat Polysaccharide Biosynthesis Protein SpsA, Chain A"/>
    <property type="match status" value="1"/>
</dbReference>
<proteinExistence type="predicted"/>
<dbReference type="STRING" id="1434232.MAIT1_00633"/>
<feature type="transmembrane region" description="Helical" evidence="1">
    <location>
        <begin position="271"/>
        <end position="297"/>
    </location>
</feature>
<keyword evidence="4" id="KW-1185">Reference proteome</keyword>
<sequence length="314" mass="34200">MAAAIPCYRVKRHILTLLSAIGAEVGAIYVVDDACPEGSGDWVASGCDDPRVRVLRHTQNQGVGGATITGMRQALADGAEVIIKLDGDGQMDPAFVPTLIAPILAGEADYAKGNRFFDPESVAQMPTGRIIGNAVLSFLAKLSTGYWDIFDPTNGFLAIHARVAARLPWEKLARGYFFETDMLFRLNTLRAVVMDAPMSARYGDEASGLNGWREAPRFLAGHARCLLKRLFYNYYLRDFSVASLELPLGVALLLFGVIFGAWKWLTGYQTGAFSSAGTVMLAALPVLLGVQLLLAFLQHDARSVPRAPLHKRLR</sequence>
<dbReference type="InterPro" id="IPR001173">
    <property type="entry name" value="Glyco_trans_2-like"/>
</dbReference>
<dbReference type="Pfam" id="PF00535">
    <property type="entry name" value="Glycos_transf_2"/>
    <property type="match status" value="1"/>
</dbReference>
<accession>A0A1Y2K1K2</accession>
<dbReference type="GO" id="GO:0016740">
    <property type="term" value="F:transferase activity"/>
    <property type="evidence" value="ECO:0007669"/>
    <property type="project" value="UniProtKB-KW"/>
</dbReference>
<reference evidence="3 4" key="1">
    <citation type="journal article" date="2016" name="BMC Genomics">
        <title>Combined genomic and structural analyses of a cultured magnetotactic bacterium reveals its niche adaptation to a dynamic environment.</title>
        <authorList>
            <person name="Araujo A.C."/>
            <person name="Morillo V."/>
            <person name="Cypriano J."/>
            <person name="Teixeira L.C."/>
            <person name="Leao P."/>
            <person name="Lyra S."/>
            <person name="Almeida L.G."/>
            <person name="Bazylinski D.A."/>
            <person name="Vasconcellos A.T."/>
            <person name="Abreu F."/>
            <person name="Lins U."/>
        </authorList>
    </citation>
    <scope>NUCLEOTIDE SEQUENCE [LARGE SCALE GENOMIC DNA]</scope>
    <source>
        <strain evidence="3 4">IT-1</strain>
    </source>
</reference>
<dbReference type="PANTHER" id="PTHR48090">
    <property type="entry name" value="UNDECAPRENYL-PHOSPHATE 4-DEOXY-4-FORMAMIDO-L-ARABINOSE TRANSFERASE-RELATED"/>
    <property type="match status" value="1"/>
</dbReference>
<feature type="domain" description="Glycosyltransferase 2-like" evidence="2">
    <location>
        <begin position="5"/>
        <end position="163"/>
    </location>
</feature>
<dbReference type="Proteomes" id="UP000194003">
    <property type="component" value="Unassembled WGS sequence"/>
</dbReference>
<keyword evidence="1" id="KW-1133">Transmembrane helix</keyword>
<dbReference type="PANTHER" id="PTHR48090:SF7">
    <property type="entry name" value="RFBJ PROTEIN"/>
    <property type="match status" value="1"/>
</dbReference>
<organism evidence="3 4">
    <name type="scientific">Magnetofaba australis IT-1</name>
    <dbReference type="NCBI Taxonomy" id="1434232"/>
    <lineage>
        <taxon>Bacteria</taxon>
        <taxon>Pseudomonadati</taxon>
        <taxon>Pseudomonadota</taxon>
        <taxon>Magnetococcia</taxon>
        <taxon>Magnetococcales</taxon>
        <taxon>Magnetococcaceae</taxon>
        <taxon>Magnetofaba</taxon>
    </lineage>
</organism>
<evidence type="ECO:0000256" key="1">
    <source>
        <dbReference type="SAM" id="Phobius"/>
    </source>
</evidence>
<evidence type="ECO:0000259" key="2">
    <source>
        <dbReference type="Pfam" id="PF00535"/>
    </source>
</evidence>
<feature type="transmembrane region" description="Helical" evidence="1">
    <location>
        <begin position="246"/>
        <end position="265"/>
    </location>
</feature>
<name>A0A1Y2K1K2_9PROT</name>
<evidence type="ECO:0000313" key="4">
    <source>
        <dbReference type="Proteomes" id="UP000194003"/>
    </source>
</evidence>
<protein>
    <submittedName>
        <fullName evidence="3">Putative family 2 glycosyl transferase</fullName>
    </submittedName>
</protein>
<comment type="caution">
    <text evidence="3">The sequence shown here is derived from an EMBL/GenBank/DDBJ whole genome shotgun (WGS) entry which is preliminary data.</text>
</comment>
<dbReference type="EMBL" id="LVJN01000021">
    <property type="protein sequence ID" value="OSM00181.1"/>
    <property type="molecule type" value="Genomic_DNA"/>
</dbReference>
<dbReference type="InterPro" id="IPR029044">
    <property type="entry name" value="Nucleotide-diphossugar_trans"/>
</dbReference>
<dbReference type="InterPro" id="IPR050256">
    <property type="entry name" value="Glycosyltransferase_2"/>
</dbReference>
<keyword evidence="1" id="KW-0472">Membrane</keyword>
<evidence type="ECO:0000313" key="3">
    <source>
        <dbReference type="EMBL" id="OSM00181.1"/>
    </source>
</evidence>
<dbReference type="AlphaFoldDB" id="A0A1Y2K1K2"/>
<dbReference type="CDD" id="cd04179">
    <property type="entry name" value="DPM_DPG-synthase_like"/>
    <property type="match status" value="1"/>
</dbReference>
<dbReference type="SUPFAM" id="SSF53448">
    <property type="entry name" value="Nucleotide-diphospho-sugar transferases"/>
    <property type="match status" value="1"/>
</dbReference>
<keyword evidence="1" id="KW-0812">Transmembrane</keyword>
<gene>
    <name evidence="3" type="ORF">MAIT1_00633</name>
</gene>